<gene>
    <name evidence="1" type="ORF">DHETER_LOCUS1130</name>
</gene>
<name>A0ACA9K7E3_9GLOM</name>
<evidence type="ECO:0000313" key="1">
    <source>
        <dbReference type="EMBL" id="CAG8457434.1"/>
    </source>
</evidence>
<evidence type="ECO:0000313" key="2">
    <source>
        <dbReference type="Proteomes" id="UP000789702"/>
    </source>
</evidence>
<protein>
    <submittedName>
        <fullName evidence="1">4151_t:CDS:1</fullName>
    </submittedName>
</protein>
<dbReference type="EMBL" id="CAJVPU010000637">
    <property type="protein sequence ID" value="CAG8457434.1"/>
    <property type="molecule type" value="Genomic_DNA"/>
</dbReference>
<organism evidence="1 2">
    <name type="scientific">Dentiscutata heterogama</name>
    <dbReference type="NCBI Taxonomy" id="1316150"/>
    <lineage>
        <taxon>Eukaryota</taxon>
        <taxon>Fungi</taxon>
        <taxon>Fungi incertae sedis</taxon>
        <taxon>Mucoromycota</taxon>
        <taxon>Glomeromycotina</taxon>
        <taxon>Glomeromycetes</taxon>
        <taxon>Diversisporales</taxon>
        <taxon>Gigasporaceae</taxon>
        <taxon>Dentiscutata</taxon>
    </lineage>
</organism>
<comment type="caution">
    <text evidence="1">The sequence shown here is derived from an EMBL/GenBank/DDBJ whole genome shotgun (WGS) entry which is preliminary data.</text>
</comment>
<proteinExistence type="predicted"/>
<feature type="non-terminal residue" evidence="1">
    <location>
        <position position="157"/>
    </location>
</feature>
<keyword evidence="2" id="KW-1185">Reference proteome</keyword>
<reference evidence="1" key="1">
    <citation type="submission" date="2021-06" db="EMBL/GenBank/DDBJ databases">
        <authorList>
            <person name="Kallberg Y."/>
            <person name="Tangrot J."/>
            <person name="Rosling A."/>
        </authorList>
    </citation>
    <scope>NUCLEOTIDE SEQUENCE</scope>
    <source>
        <strain evidence="1">IL203A</strain>
    </source>
</reference>
<sequence length="157" mass="18212">MPSLTSLIDENYLQKNCEDLYNALITLLFPKNSEETENISIKEIVLPFFDDILYNITIWGIPLFVSFVYNDMLNIPKNLIITTTSLTQIILCSLPEILFDKDESISEDITSSQLTLPNEQDFDYNLLALTDHEYLTILKDRPMLTKKYENIPQIIIQ</sequence>
<accession>A0ACA9K7E3</accession>
<dbReference type="Proteomes" id="UP000789702">
    <property type="component" value="Unassembled WGS sequence"/>
</dbReference>